<reference evidence="1" key="1">
    <citation type="submission" date="2009-10" db="EMBL/GenBank/DDBJ databases">
        <title>Diversity of trophic interactions inside an arsenic-rich microbial ecosystem.</title>
        <authorList>
            <person name="Bertin P.N."/>
            <person name="Heinrich-Salmeron A."/>
            <person name="Pelletier E."/>
            <person name="Goulhen-Chollet F."/>
            <person name="Arsene-Ploetze F."/>
            <person name="Gallien S."/>
            <person name="Calteau A."/>
            <person name="Vallenet D."/>
            <person name="Casiot C."/>
            <person name="Chane-Woon-Ming B."/>
            <person name="Giloteaux L."/>
            <person name="Barakat M."/>
            <person name="Bonnefoy V."/>
            <person name="Bruneel O."/>
            <person name="Chandler M."/>
            <person name="Cleiss J."/>
            <person name="Duran R."/>
            <person name="Elbaz-Poulichet F."/>
            <person name="Fonknechten N."/>
            <person name="Lauga B."/>
            <person name="Mornico D."/>
            <person name="Ortet P."/>
            <person name="Schaeffer C."/>
            <person name="Siguier P."/>
            <person name="Alexander Thil Smith A."/>
            <person name="Van Dorsselaer A."/>
            <person name="Weissenbach J."/>
            <person name="Medigue C."/>
            <person name="Le Paslier D."/>
        </authorList>
    </citation>
    <scope>NUCLEOTIDE SEQUENCE</scope>
</reference>
<dbReference type="AlphaFoldDB" id="E6PMC5"/>
<comment type="caution">
    <text evidence="1">The sequence shown here is derived from an EMBL/GenBank/DDBJ whole genome shotgun (WGS) entry which is preliminary data.</text>
</comment>
<organism evidence="1">
    <name type="scientific">mine drainage metagenome</name>
    <dbReference type="NCBI Taxonomy" id="410659"/>
    <lineage>
        <taxon>unclassified sequences</taxon>
        <taxon>metagenomes</taxon>
        <taxon>ecological metagenomes</taxon>
    </lineage>
</organism>
<name>E6PMC5_9ZZZZ</name>
<accession>E6PMC5</accession>
<evidence type="ECO:0000313" key="1">
    <source>
        <dbReference type="EMBL" id="CBH96077.1"/>
    </source>
</evidence>
<gene>
    <name evidence="1" type="ORF">CARN2_1066</name>
</gene>
<proteinExistence type="predicted"/>
<protein>
    <submittedName>
        <fullName evidence="1">Uncharacterized protein</fullName>
    </submittedName>
</protein>
<sequence length="32" mass="3537">MVISDCTLIPLTKPEMDTDDMVDSECVFACLT</sequence>
<dbReference type="EMBL" id="CABM01000017">
    <property type="protein sequence ID" value="CBH96077.1"/>
    <property type="molecule type" value="Genomic_DNA"/>
</dbReference>